<evidence type="ECO:0000313" key="2">
    <source>
        <dbReference type="Ensembl" id="ENSCAFP00030010453.1"/>
    </source>
</evidence>
<feature type="compositionally biased region" description="Basic residues" evidence="1">
    <location>
        <begin position="229"/>
        <end position="240"/>
    </location>
</feature>
<feature type="compositionally biased region" description="Basic residues" evidence="1">
    <location>
        <begin position="205"/>
        <end position="221"/>
    </location>
</feature>
<sequence length="371" mass="39050">MASPTYRAWVWSAASPLKILLMRMGILFSLPPLMLMPSPPSSCFSTFTPRFWLEMASGTCSGRSVKAVRTPAGESGGCAPPAPLQNAPLVAVPRPLDAAAPSSQLRTSASSPKFTRTLCQRSRTRTSSGPLRGARPPPPPLGPAAAAAATAIFPAFLKRRAIAKGGKSGHGLRGGRGRGARAGRGAPLGDLARAPGARWPPPRAPPRRILRGVERPKRRRDTLRGGERRGKKKKKKKKKASCQLQTRQRRGAAALGARRVGRRRRARGEGGGPAGPGGRSPVPAARGSDPRPRPLPAPRAPTPRLGPDPSPCLGPALHAPEPAPLSLGPAPPHAPAVPRPRPSSLGFRKPRLGFSRRALPHLAPLRAGVPR</sequence>
<feature type="compositionally biased region" description="Low complexity" evidence="1">
    <location>
        <begin position="183"/>
        <end position="197"/>
    </location>
</feature>
<evidence type="ECO:0000256" key="1">
    <source>
        <dbReference type="SAM" id="MobiDB-lite"/>
    </source>
</evidence>
<evidence type="ECO:0000313" key="3">
    <source>
        <dbReference type="Proteomes" id="UP000694429"/>
    </source>
</evidence>
<dbReference type="Proteomes" id="UP000694429">
    <property type="component" value="Chromosome 13"/>
</dbReference>
<feature type="compositionally biased region" description="Polar residues" evidence="1">
    <location>
        <begin position="101"/>
        <end position="129"/>
    </location>
</feature>
<reference evidence="2" key="2">
    <citation type="submission" date="2025-08" db="UniProtKB">
        <authorList>
            <consortium name="Ensembl"/>
        </authorList>
    </citation>
    <scope>IDENTIFICATION</scope>
</reference>
<name>A0A8C0MM77_CANLF</name>
<feature type="region of interest" description="Disordered" evidence="1">
    <location>
        <begin position="100"/>
        <end position="146"/>
    </location>
</feature>
<proteinExistence type="predicted"/>
<dbReference type="Ensembl" id="ENSCAFT00030011931.1">
    <property type="protein sequence ID" value="ENSCAFP00030010453.1"/>
    <property type="gene ID" value="ENSCAFG00030006484.1"/>
</dbReference>
<feature type="compositionally biased region" description="Pro residues" evidence="1">
    <location>
        <begin position="293"/>
        <end position="312"/>
    </location>
</feature>
<feature type="region of interest" description="Disordered" evidence="1">
    <location>
        <begin position="164"/>
        <end position="371"/>
    </location>
</feature>
<organism evidence="2 3">
    <name type="scientific">Canis lupus familiaris</name>
    <name type="common">Dog</name>
    <name type="synonym">Canis familiaris</name>
    <dbReference type="NCBI Taxonomy" id="9615"/>
    <lineage>
        <taxon>Eukaryota</taxon>
        <taxon>Metazoa</taxon>
        <taxon>Chordata</taxon>
        <taxon>Craniata</taxon>
        <taxon>Vertebrata</taxon>
        <taxon>Euteleostomi</taxon>
        <taxon>Mammalia</taxon>
        <taxon>Eutheria</taxon>
        <taxon>Laurasiatheria</taxon>
        <taxon>Carnivora</taxon>
        <taxon>Caniformia</taxon>
        <taxon>Canidae</taxon>
        <taxon>Canis</taxon>
    </lineage>
</organism>
<protein>
    <submittedName>
        <fullName evidence="2">Uncharacterized protein</fullName>
    </submittedName>
</protein>
<dbReference type="AlphaFoldDB" id="A0A8C0MM77"/>
<feature type="compositionally biased region" description="Pro residues" evidence="1">
    <location>
        <begin position="329"/>
        <end position="341"/>
    </location>
</feature>
<feature type="compositionally biased region" description="Gly residues" evidence="1">
    <location>
        <begin position="269"/>
        <end position="278"/>
    </location>
</feature>
<reference evidence="2" key="1">
    <citation type="submission" date="2019-03" db="EMBL/GenBank/DDBJ databases">
        <authorList>
            <person name="Warren W.C."/>
            <person name="Johnson G.S."/>
        </authorList>
    </citation>
    <scope>NUCLEOTIDE SEQUENCE [LARGE SCALE GENOMIC DNA]</scope>
    <source>
        <strain evidence="2">Basenji</strain>
    </source>
</reference>
<accession>A0A8C0MM77</accession>